<reference evidence="8 10" key="4">
    <citation type="submission" date="2021-10" db="EMBL/GenBank/DDBJ databases">
        <title>Whole-genome sequencing analysis of Laribacter hongkongensis: virulence gene profiles, carbohydrate-active enzyme prediction, and antimicrobial resistance characterization.</title>
        <authorList>
            <person name="Yuan P."/>
            <person name="Zhan Y."/>
            <person name="Chen D."/>
        </authorList>
    </citation>
    <scope>NUCLEOTIDE SEQUENCE [LARGE SCALE GENOMIC DNA]</scope>
    <source>
        <strain evidence="8 10">W67</strain>
    </source>
</reference>
<dbReference type="GO" id="GO:0034605">
    <property type="term" value="P:cellular response to heat"/>
    <property type="evidence" value="ECO:0007669"/>
    <property type="project" value="InterPro"/>
</dbReference>
<dbReference type="GO" id="GO:0043023">
    <property type="term" value="F:ribosomal large subunit binding"/>
    <property type="evidence" value="ECO:0007669"/>
    <property type="project" value="InterPro"/>
</dbReference>
<protein>
    <submittedName>
        <fullName evidence="8">RNA-binding S4 domain-containing protein</fullName>
    </submittedName>
    <submittedName>
        <fullName evidence="7">tRNA synthetase RNA-binding protein</fullName>
    </submittedName>
</protein>
<keyword evidence="7" id="KW-0030">Aminoacyl-tRNA synthetase</keyword>
<dbReference type="SMART" id="SM00363">
    <property type="entry name" value="S4"/>
    <property type="match status" value="1"/>
</dbReference>
<proteinExistence type="inferred from homology"/>
<name>A0A248LKD2_9NEIS</name>
<accession>A0A248LKD2</accession>
<dbReference type="InterPro" id="IPR002942">
    <property type="entry name" value="S4_RNA-bd"/>
</dbReference>
<dbReference type="SUPFAM" id="SSF55174">
    <property type="entry name" value="Alpha-L RNA-binding motif"/>
    <property type="match status" value="1"/>
</dbReference>
<dbReference type="InterPro" id="IPR036986">
    <property type="entry name" value="S4_RNA-bd_sf"/>
</dbReference>
<evidence type="ECO:0000256" key="4">
    <source>
        <dbReference type="PROSITE-ProRule" id="PRU00182"/>
    </source>
</evidence>
<dbReference type="Proteomes" id="UP001200247">
    <property type="component" value="Unassembled WGS sequence"/>
</dbReference>
<dbReference type="EMBL" id="JAJAXM010000017">
    <property type="protein sequence ID" value="MCG9026287.1"/>
    <property type="molecule type" value="Genomic_DNA"/>
</dbReference>
<dbReference type="RefSeq" id="WP_012697504.1">
    <property type="nucleotide sequence ID" value="NZ_CP022115.1"/>
</dbReference>
<comment type="similarity">
    <text evidence="1">Belongs to the HSP15 family.</text>
</comment>
<dbReference type="EMBL" id="CP022115">
    <property type="protein sequence ID" value="ASJ24924.1"/>
    <property type="molecule type" value="Genomic_DNA"/>
</dbReference>
<dbReference type="AlphaFoldDB" id="A0A248LKD2"/>
<evidence type="ECO:0000313" key="9">
    <source>
        <dbReference type="Proteomes" id="UP000197424"/>
    </source>
</evidence>
<evidence type="ECO:0000256" key="2">
    <source>
        <dbReference type="ARBA" id="ARBA00022884"/>
    </source>
</evidence>
<feature type="domain" description="RNA-binding S4" evidence="6">
    <location>
        <begin position="8"/>
        <end position="70"/>
    </location>
</feature>
<evidence type="ECO:0000256" key="5">
    <source>
        <dbReference type="SAM" id="MobiDB-lite"/>
    </source>
</evidence>
<dbReference type="GeneID" id="75108639"/>
<dbReference type="GO" id="GO:0003677">
    <property type="term" value="F:DNA binding"/>
    <property type="evidence" value="ECO:0007669"/>
    <property type="project" value="UniProtKB-KW"/>
</dbReference>
<evidence type="ECO:0000313" key="7">
    <source>
        <dbReference type="EMBL" id="ASJ24924.1"/>
    </source>
</evidence>
<evidence type="ECO:0000313" key="8">
    <source>
        <dbReference type="EMBL" id="MCG9026287.1"/>
    </source>
</evidence>
<dbReference type="PROSITE" id="PS50889">
    <property type="entry name" value="S4"/>
    <property type="match status" value="1"/>
</dbReference>
<dbReference type="Proteomes" id="UP000197424">
    <property type="component" value="Chromosome"/>
</dbReference>
<gene>
    <name evidence="8" type="ORF">LH440_10335</name>
    <name evidence="7" type="ORF">LHGZ1_2093</name>
</gene>
<dbReference type="OMA" id="IDKYLWC"/>
<feature type="compositionally biased region" description="Basic and acidic residues" evidence="5">
    <location>
        <begin position="121"/>
        <end position="131"/>
    </location>
</feature>
<evidence type="ECO:0000256" key="1">
    <source>
        <dbReference type="ARBA" id="ARBA00008396"/>
    </source>
</evidence>
<evidence type="ECO:0000313" key="10">
    <source>
        <dbReference type="Proteomes" id="UP001200247"/>
    </source>
</evidence>
<dbReference type="PIRSF" id="PIRSF016821">
    <property type="entry name" value="HSP15"/>
    <property type="match status" value="1"/>
</dbReference>
<dbReference type="CDD" id="cd00165">
    <property type="entry name" value="S4"/>
    <property type="match status" value="1"/>
</dbReference>
<dbReference type="GO" id="GO:0004812">
    <property type="term" value="F:aminoacyl-tRNA ligase activity"/>
    <property type="evidence" value="ECO:0007669"/>
    <property type="project" value="UniProtKB-KW"/>
</dbReference>
<dbReference type="Gene3D" id="3.10.290.10">
    <property type="entry name" value="RNA-binding S4 domain"/>
    <property type="match status" value="1"/>
</dbReference>
<dbReference type="GO" id="GO:0003727">
    <property type="term" value="F:single-stranded RNA binding"/>
    <property type="evidence" value="ECO:0007669"/>
    <property type="project" value="InterPro"/>
</dbReference>
<dbReference type="OrthoDB" id="9797176at2"/>
<reference evidence="9" key="2">
    <citation type="submission" date="2017-06" db="EMBL/GenBank/DDBJ databases">
        <title>Whole genome sequence of Laribacter hongkongensis LHGZ1.</title>
        <authorList>
            <person name="Chen D."/>
            <person name="Wu H."/>
            <person name="Chen J."/>
        </authorList>
    </citation>
    <scope>NUCLEOTIDE SEQUENCE [LARGE SCALE GENOMIC DNA]</scope>
    <source>
        <strain evidence="9">LHGZ1</strain>
    </source>
</reference>
<sequence length="131" mass="15224">MSDMQDRVRLDKWLWAARFYKTRGLAQDAIEAGHVSLNGERAKPSRLVKAGDRIELRLNQLEYVLNVLLPLDRRGSATIARTMYQETAESQQRREARQLQLAAERASFPFSEGRPTKKARRDIDRFRHGQD</sequence>
<reference evidence="7" key="1">
    <citation type="journal article" date="2017" name="J. Antimicrob. Chemother.">
        <title>Emergence and genomic analysis of MDR Laribacter hongkongensis strain HLGZ1 from Guangzhou, China.</title>
        <authorList>
            <person name="Wu H.K."/>
            <person name="Chen J.H."/>
            <person name="Yang L."/>
            <person name="Li A.R."/>
            <person name="Su D.H."/>
            <person name="Lin Y.P."/>
            <person name="Chen D.Q."/>
        </authorList>
    </citation>
    <scope>NUCLEOTIDE SEQUENCE</scope>
    <source>
        <strain evidence="7">HLGZ1</strain>
    </source>
</reference>
<reference evidence="7" key="3">
    <citation type="submission" date="2017-06" db="EMBL/GenBank/DDBJ databases">
        <authorList>
            <person name="Kim H.J."/>
            <person name="Triplett B.A."/>
        </authorList>
    </citation>
    <scope>NUCLEOTIDE SEQUENCE</scope>
    <source>
        <strain evidence="7">HLGZ1</strain>
    </source>
</reference>
<dbReference type="Pfam" id="PF01479">
    <property type="entry name" value="S4"/>
    <property type="match status" value="1"/>
</dbReference>
<keyword evidence="7" id="KW-0436">Ligase</keyword>
<feature type="region of interest" description="Disordered" evidence="5">
    <location>
        <begin position="103"/>
        <end position="131"/>
    </location>
</feature>
<evidence type="ECO:0000259" key="6">
    <source>
        <dbReference type="SMART" id="SM00363"/>
    </source>
</evidence>
<keyword evidence="3" id="KW-0238">DNA-binding</keyword>
<organism evidence="7 9">
    <name type="scientific">Laribacter hongkongensis</name>
    <dbReference type="NCBI Taxonomy" id="168471"/>
    <lineage>
        <taxon>Bacteria</taxon>
        <taxon>Pseudomonadati</taxon>
        <taxon>Pseudomonadota</taxon>
        <taxon>Betaproteobacteria</taxon>
        <taxon>Neisseriales</taxon>
        <taxon>Aquaspirillaceae</taxon>
        <taxon>Laribacter</taxon>
    </lineage>
</organism>
<evidence type="ECO:0000256" key="3">
    <source>
        <dbReference type="ARBA" id="ARBA00023125"/>
    </source>
</evidence>
<keyword evidence="2 4" id="KW-0694">RNA-binding</keyword>
<dbReference type="InterPro" id="IPR025708">
    <property type="entry name" value="HSP15"/>
</dbReference>